<dbReference type="EMBL" id="CM020618">
    <property type="protein sequence ID" value="KAK1859514.1"/>
    <property type="molecule type" value="Genomic_DNA"/>
</dbReference>
<comment type="caution">
    <text evidence="1">The sequence shown here is derived from an EMBL/GenBank/DDBJ whole genome shotgun (WGS) entry which is preliminary data.</text>
</comment>
<dbReference type="Proteomes" id="UP000798662">
    <property type="component" value="Chromosome 1"/>
</dbReference>
<sequence>MNQLSLPLDGITFQGCYPRRAAGVTVYVVDSGLMTWSANHYVAAAKKWDPMTMIIFNMSLGGGGEESAVVTEAANRSAEVHVILGTVAGYQTVDACLYHPAQAEGVIPVAAVTQKAQLAYFSSVPRVRGGVVLSVDSKATAGLRPLSGISMAAPHVAGLAALVLAEDPDAGDVDKEAVLERLRQAAPRVGGYPLTLANSAFERPRGPWLSEV</sequence>
<organism evidence="1 2">
    <name type="scientific">Pyropia yezoensis</name>
    <name type="common">Susabi-nori</name>
    <name type="synonym">Porphyra yezoensis</name>
    <dbReference type="NCBI Taxonomy" id="2788"/>
    <lineage>
        <taxon>Eukaryota</taxon>
        <taxon>Rhodophyta</taxon>
        <taxon>Bangiophyceae</taxon>
        <taxon>Bangiales</taxon>
        <taxon>Bangiaceae</taxon>
        <taxon>Pyropia</taxon>
    </lineage>
</organism>
<proteinExistence type="predicted"/>
<accession>A0ACC3BNJ3</accession>
<name>A0ACC3BNJ3_PYRYE</name>
<protein>
    <submittedName>
        <fullName evidence="1">Uncharacterized protein</fullName>
    </submittedName>
</protein>
<gene>
    <name evidence="1" type="ORF">I4F81_002109</name>
</gene>
<evidence type="ECO:0000313" key="2">
    <source>
        <dbReference type="Proteomes" id="UP000798662"/>
    </source>
</evidence>
<reference evidence="1" key="1">
    <citation type="submission" date="2019-11" db="EMBL/GenBank/DDBJ databases">
        <title>Nori genome reveals adaptations in red seaweeds to the harsh intertidal environment.</title>
        <authorList>
            <person name="Wang D."/>
            <person name="Mao Y."/>
        </authorList>
    </citation>
    <scope>NUCLEOTIDE SEQUENCE</scope>
    <source>
        <tissue evidence="1">Gametophyte</tissue>
    </source>
</reference>
<evidence type="ECO:0000313" key="1">
    <source>
        <dbReference type="EMBL" id="KAK1859514.1"/>
    </source>
</evidence>
<keyword evidence="2" id="KW-1185">Reference proteome</keyword>